<feature type="domain" description="Major facilitator superfamily (MFS) profile" evidence="10">
    <location>
        <begin position="53"/>
        <end position="517"/>
    </location>
</feature>
<dbReference type="InterPro" id="IPR036259">
    <property type="entry name" value="MFS_trans_sf"/>
</dbReference>
<evidence type="ECO:0000259" key="10">
    <source>
        <dbReference type="PROSITE" id="PS50850"/>
    </source>
</evidence>
<keyword evidence="12" id="KW-1185">Reference proteome</keyword>
<comment type="subcellular location">
    <subcellularLocation>
        <location evidence="1">Membrane</location>
        <topology evidence="1">Multi-pass membrane protein</topology>
    </subcellularLocation>
</comment>
<dbReference type="InterPro" id="IPR005829">
    <property type="entry name" value="Sugar_transporter_CS"/>
</dbReference>
<accession>A0A1E4SQA0</accession>
<proteinExistence type="inferred from homology"/>
<evidence type="ECO:0000256" key="8">
    <source>
        <dbReference type="SAM" id="MobiDB-lite"/>
    </source>
</evidence>
<evidence type="ECO:0000313" key="11">
    <source>
        <dbReference type="EMBL" id="ODV81679.1"/>
    </source>
</evidence>
<dbReference type="Proteomes" id="UP000094285">
    <property type="component" value="Unassembled WGS sequence"/>
</dbReference>
<dbReference type="InterPro" id="IPR005828">
    <property type="entry name" value="MFS_sugar_transport-like"/>
</dbReference>
<evidence type="ECO:0000256" key="3">
    <source>
        <dbReference type="ARBA" id="ARBA00022448"/>
    </source>
</evidence>
<feature type="transmembrane region" description="Helical" evidence="9">
    <location>
        <begin position="187"/>
        <end position="210"/>
    </location>
</feature>
<dbReference type="PROSITE" id="PS50850">
    <property type="entry name" value="MFS"/>
    <property type="match status" value="1"/>
</dbReference>
<organism evidence="11 12">
    <name type="scientific">Suhomyces tanzawaensis NRRL Y-17324</name>
    <dbReference type="NCBI Taxonomy" id="984487"/>
    <lineage>
        <taxon>Eukaryota</taxon>
        <taxon>Fungi</taxon>
        <taxon>Dikarya</taxon>
        <taxon>Ascomycota</taxon>
        <taxon>Saccharomycotina</taxon>
        <taxon>Pichiomycetes</taxon>
        <taxon>Debaryomycetaceae</taxon>
        <taxon>Suhomyces</taxon>
    </lineage>
</organism>
<sequence length="600" mass="66449">MGSDKKDNRSIISRNSVHDEEKQVPTTVASKYRWKVNADSSPPEIYNRTLYLCIFVFGILGAARGFDEGNISGAMALPSFKKYFGLADKHKTKDELANLKSNIASMVQLGAIGGAMIAMYSVDKLGRVRALQAVCIIWIIGAILQVFAQSVGMLYAGRLIEGLAIGQTTTIGPSFTSEVAPKAIRGMAVSIFSGAVYLGIMCGYFVSYGAVLHISNDSRKQWVVGVSLKIVLAGLIFILSMLFCYESPRWLLKVGQPDKAIENLSKLRHLPPDHPYIIGEISDINEQVLSEKEAKANRNLLHQFKEIVTVKSIRYRFFAVCALAQLLGQWSGANAVTIYASELFSLAGIKGTDVLKMSAVLGVVKFISAYLCAFFIIDFLGRRRALYIGVTIQFITILYFAIFLHVVPQAADDGAVLTASQKRASLGALAALFLSGTGWTMGFNSIQYLLGSEIFPLKIRSFAQSLTMILHFANQYGNSKALPKMLLAMNNFGAFYFFCGVMLIGLFWCWFFVPEVAGRSLESMEDIFNLPWYLIGRKGPELCPDYSEINKITYTTLGATNTYESHINYLEKDKASQEFVENADEAKENRDSLDKFQEKV</sequence>
<dbReference type="GeneID" id="30983416"/>
<keyword evidence="6 9" id="KW-0472">Membrane</keyword>
<keyword evidence="4 9" id="KW-0812">Transmembrane</keyword>
<reference evidence="12" key="1">
    <citation type="submission" date="2016-05" db="EMBL/GenBank/DDBJ databases">
        <title>Comparative genomics of biotechnologically important yeasts.</title>
        <authorList>
            <consortium name="DOE Joint Genome Institute"/>
            <person name="Riley R."/>
            <person name="Haridas S."/>
            <person name="Wolfe K.H."/>
            <person name="Lopes M.R."/>
            <person name="Hittinger C.T."/>
            <person name="Goker M."/>
            <person name="Salamov A."/>
            <person name="Wisecaver J."/>
            <person name="Long T.M."/>
            <person name="Aerts A.L."/>
            <person name="Barry K."/>
            <person name="Choi C."/>
            <person name="Clum A."/>
            <person name="Coughlan A.Y."/>
            <person name="Deshpande S."/>
            <person name="Douglass A.P."/>
            <person name="Hanson S.J."/>
            <person name="Klenk H.-P."/>
            <person name="Labutti K."/>
            <person name="Lapidus A."/>
            <person name="Lindquist E."/>
            <person name="Lipzen A."/>
            <person name="Meier-Kolthoff J.P."/>
            <person name="Ohm R.A."/>
            <person name="Otillar R.P."/>
            <person name="Pangilinan J."/>
            <person name="Peng Y."/>
            <person name="Rokas A."/>
            <person name="Rosa C.A."/>
            <person name="Scheuner C."/>
            <person name="Sibirny A.A."/>
            <person name="Slot J.C."/>
            <person name="Stielow J.B."/>
            <person name="Sun H."/>
            <person name="Kurtzman C.P."/>
            <person name="Blackwell M."/>
            <person name="Grigoriev I.V."/>
            <person name="Jeffries T.W."/>
        </authorList>
    </citation>
    <scope>NUCLEOTIDE SEQUENCE [LARGE SCALE GENOMIC DNA]</scope>
    <source>
        <strain evidence="12">NRRL Y-17324</strain>
    </source>
</reference>
<dbReference type="InterPro" id="IPR003663">
    <property type="entry name" value="Sugar/inositol_transpt"/>
</dbReference>
<feature type="region of interest" description="Disordered" evidence="8">
    <location>
        <begin position="1"/>
        <end position="23"/>
    </location>
</feature>
<dbReference type="InterPro" id="IPR020846">
    <property type="entry name" value="MFS_dom"/>
</dbReference>
<feature type="transmembrane region" description="Helical" evidence="9">
    <location>
        <begin position="222"/>
        <end position="245"/>
    </location>
</feature>
<dbReference type="RefSeq" id="XP_020066801.1">
    <property type="nucleotide sequence ID" value="XM_020209280.1"/>
</dbReference>
<evidence type="ECO:0000256" key="4">
    <source>
        <dbReference type="ARBA" id="ARBA00022692"/>
    </source>
</evidence>
<dbReference type="NCBIfam" id="TIGR00879">
    <property type="entry name" value="SP"/>
    <property type="match status" value="1"/>
</dbReference>
<feature type="transmembrane region" description="Helical" evidence="9">
    <location>
        <begin position="103"/>
        <end position="122"/>
    </location>
</feature>
<dbReference type="GO" id="GO:0016020">
    <property type="term" value="C:membrane"/>
    <property type="evidence" value="ECO:0007669"/>
    <property type="project" value="UniProtKB-SubCell"/>
</dbReference>
<dbReference type="AlphaFoldDB" id="A0A1E4SQA0"/>
<feature type="transmembrane region" description="Helical" evidence="9">
    <location>
        <begin position="426"/>
        <end position="450"/>
    </location>
</feature>
<evidence type="ECO:0000256" key="1">
    <source>
        <dbReference type="ARBA" id="ARBA00004141"/>
    </source>
</evidence>
<dbReference type="PANTHER" id="PTHR48022:SF8">
    <property type="entry name" value="MAJOR FACILITATOR SUPERFAMILY (MFS) PROFILE DOMAIN-CONTAINING PROTEIN-RELATED"/>
    <property type="match status" value="1"/>
</dbReference>
<dbReference type="FunFam" id="1.20.1250.20:FF:000313">
    <property type="entry name" value="MFS quinate transporter"/>
    <property type="match status" value="1"/>
</dbReference>
<dbReference type="InterPro" id="IPR050360">
    <property type="entry name" value="MFS_Sugar_Transporters"/>
</dbReference>
<dbReference type="SUPFAM" id="SSF103473">
    <property type="entry name" value="MFS general substrate transporter"/>
    <property type="match status" value="1"/>
</dbReference>
<keyword evidence="3 7" id="KW-0813">Transport</keyword>
<evidence type="ECO:0000256" key="6">
    <source>
        <dbReference type="ARBA" id="ARBA00023136"/>
    </source>
</evidence>
<feature type="transmembrane region" description="Helical" evidence="9">
    <location>
        <begin position="494"/>
        <end position="513"/>
    </location>
</feature>
<evidence type="ECO:0000256" key="5">
    <source>
        <dbReference type="ARBA" id="ARBA00022989"/>
    </source>
</evidence>
<keyword evidence="5 9" id="KW-1133">Transmembrane helix</keyword>
<evidence type="ECO:0000256" key="2">
    <source>
        <dbReference type="ARBA" id="ARBA00010992"/>
    </source>
</evidence>
<dbReference type="PROSITE" id="PS00216">
    <property type="entry name" value="SUGAR_TRANSPORT_1"/>
    <property type="match status" value="1"/>
</dbReference>
<dbReference type="PROSITE" id="PS00217">
    <property type="entry name" value="SUGAR_TRANSPORT_2"/>
    <property type="match status" value="1"/>
</dbReference>
<dbReference type="OrthoDB" id="508119at2759"/>
<dbReference type="PANTHER" id="PTHR48022">
    <property type="entry name" value="PLASTIDIC GLUCOSE TRANSPORTER 4"/>
    <property type="match status" value="1"/>
</dbReference>
<feature type="transmembrane region" description="Helical" evidence="9">
    <location>
        <begin position="386"/>
        <end position="406"/>
    </location>
</feature>
<feature type="transmembrane region" description="Helical" evidence="9">
    <location>
        <begin position="128"/>
        <end position="148"/>
    </location>
</feature>
<evidence type="ECO:0000256" key="9">
    <source>
        <dbReference type="SAM" id="Phobius"/>
    </source>
</evidence>
<dbReference type="Gene3D" id="1.20.1250.20">
    <property type="entry name" value="MFS general substrate transporter like domains"/>
    <property type="match status" value="1"/>
</dbReference>
<dbReference type="Pfam" id="PF00083">
    <property type="entry name" value="Sugar_tr"/>
    <property type="match status" value="1"/>
</dbReference>
<comment type="similarity">
    <text evidence="2 7">Belongs to the major facilitator superfamily. Sugar transporter (TC 2.A.1.1) family.</text>
</comment>
<evidence type="ECO:0000256" key="7">
    <source>
        <dbReference type="RuleBase" id="RU003346"/>
    </source>
</evidence>
<name>A0A1E4SQA0_9ASCO</name>
<feature type="transmembrane region" description="Helical" evidence="9">
    <location>
        <begin position="359"/>
        <end position="379"/>
    </location>
</feature>
<gene>
    <name evidence="11" type="ORF">CANTADRAFT_46034</name>
</gene>
<feature type="transmembrane region" description="Helical" evidence="9">
    <location>
        <begin position="317"/>
        <end position="339"/>
    </location>
</feature>
<dbReference type="EMBL" id="KV453909">
    <property type="protein sequence ID" value="ODV81679.1"/>
    <property type="molecule type" value="Genomic_DNA"/>
</dbReference>
<dbReference type="GO" id="GO:0005351">
    <property type="term" value="F:carbohydrate:proton symporter activity"/>
    <property type="evidence" value="ECO:0007669"/>
    <property type="project" value="TreeGrafter"/>
</dbReference>
<dbReference type="STRING" id="984487.A0A1E4SQA0"/>
<dbReference type="PRINTS" id="PR00171">
    <property type="entry name" value="SUGRTRNSPORT"/>
</dbReference>
<evidence type="ECO:0000313" key="12">
    <source>
        <dbReference type="Proteomes" id="UP000094285"/>
    </source>
</evidence>
<protein>
    <submittedName>
        <fullName evidence="11">Quinate permease</fullName>
    </submittedName>
</protein>